<dbReference type="RefSeq" id="WP_283712971.1">
    <property type="nucleotide sequence ID" value="NZ_JASJEW010000002.1"/>
</dbReference>
<dbReference type="Proteomes" id="UP001431693">
    <property type="component" value="Unassembled WGS sequence"/>
</dbReference>
<proteinExistence type="predicted"/>
<comment type="caution">
    <text evidence="2">The sequence shown here is derived from an EMBL/GenBank/DDBJ whole genome shotgun (WGS) entry which is preliminary data.</text>
</comment>
<feature type="transmembrane region" description="Helical" evidence="1">
    <location>
        <begin position="51"/>
        <end position="71"/>
    </location>
</feature>
<reference evidence="2" key="1">
    <citation type="submission" date="2023-05" db="EMBL/GenBank/DDBJ databases">
        <title>[olsenella] sp. nov., isolated from a pig farm feces dump.</title>
        <authorList>
            <person name="Chang Y.-H."/>
        </authorList>
    </citation>
    <scope>NUCLEOTIDE SEQUENCE</scope>
    <source>
        <strain evidence="2">YH-ols2217</strain>
    </source>
</reference>
<organism evidence="2 3">
    <name type="scientific">Kribbibacterium absianum</name>
    <dbReference type="NCBI Taxonomy" id="3044210"/>
    <lineage>
        <taxon>Bacteria</taxon>
        <taxon>Bacillati</taxon>
        <taxon>Actinomycetota</taxon>
        <taxon>Coriobacteriia</taxon>
        <taxon>Coriobacteriales</taxon>
        <taxon>Kribbibacteriaceae</taxon>
        <taxon>Kribbibacterium</taxon>
    </lineage>
</organism>
<keyword evidence="1" id="KW-1133">Transmembrane helix</keyword>
<evidence type="ECO:0000313" key="2">
    <source>
        <dbReference type="EMBL" id="MDJ1129850.1"/>
    </source>
</evidence>
<evidence type="ECO:0000256" key="1">
    <source>
        <dbReference type="SAM" id="Phobius"/>
    </source>
</evidence>
<keyword evidence="1" id="KW-0812">Transmembrane</keyword>
<gene>
    <name evidence="2" type="ORF">QJ043_07145</name>
</gene>
<accession>A0ABT6ZLD7</accession>
<protein>
    <submittedName>
        <fullName evidence="2">Uncharacterized protein</fullName>
    </submittedName>
</protein>
<sequence length="298" mass="33726">MPAMTREETLQGLVTAHDLLSQMRAAVAEEDRQKGRIRCLKPEPEKPKPPFMYWQLAAFYALYLMGIAITLQNSYGRVVRLRSYWEPDNIWNDPEPSFAPFVGDVVIGIVMAVLMLLFLRFLTAAIFRAKAVVHDVDTESVAEENARIKTVNAEANGCLKRIEANKEAIREQWASDCASWYPPDYVNVAAAEAFLGYVRNYQAESIGEAVRLYDTECHRRRMELSQAQILAEQEAIRKEQKVNQLLTVVNIGVSAYAGAKASQALDAAERAAKAAENPKVIKETQYCTEVKEYHYNHY</sequence>
<name>A0ABT6ZLD7_9ACTN</name>
<keyword evidence="3" id="KW-1185">Reference proteome</keyword>
<keyword evidence="1" id="KW-0472">Membrane</keyword>
<feature type="transmembrane region" description="Helical" evidence="1">
    <location>
        <begin position="98"/>
        <end position="119"/>
    </location>
</feature>
<dbReference type="EMBL" id="JASJEX010000003">
    <property type="protein sequence ID" value="MDJ1129850.1"/>
    <property type="molecule type" value="Genomic_DNA"/>
</dbReference>
<evidence type="ECO:0000313" key="3">
    <source>
        <dbReference type="Proteomes" id="UP001431693"/>
    </source>
</evidence>